<sequence length="237" mass="26909">MAFEGYMSESDGEIPKSISPHQSKYADAVAANFDQSESSASLYKPHSDILDSEPYPNSEASLDYSDVLISDSEVENLHKVLKPTHKTVAINTIKNSLEEISIAMEDYWACVFTDIHGEQLMESWYQIVEENSKDLLESEQERLSSQHTERLTGWQYASPFIDVRIEFDDVHGDLSERFLKECNHVLVNAVEETKVVISEHEVVTETMISSFHALLTFLPDSLLQNLESFVNKVLKQS</sequence>
<protein>
    <submittedName>
        <fullName evidence="1">Uncharacterized protein</fullName>
    </submittedName>
</protein>
<name>A0A2V3IYD4_9FLOR</name>
<proteinExistence type="predicted"/>
<accession>A0A2V3IYD4</accession>
<evidence type="ECO:0000313" key="1">
    <source>
        <dbReference type="EMBL" id="PXF47162.1"/>
    </source>
</evidence>
<dbReference type="Proteomes" id="UP000247409">
    <property type="component" value="Unassembled WGS sequence"/>
</dbReference>
<comment type="caution">
    <text evidence="1">The sequence shown here is derived from an EMBL/GenBank/DDBJ whole genome shotgun (WGS) entry which is preliminary data.</text>
</comment>
<keyword evidence="2" id="KW-1185">Reference proteome</keyword>
<reference evidence="1 2" key="1">
    <citation type="journal article" date="2018" name="Mol. Biol. Evol.">
        <title>Analysis of the draft genome of the red seaweed Gracilariopsis chorda provides insights into genome size evolution in Rhodophyta.</title>
        <authorList>
            <person name="Lee J."/>
            <person name="Yang E.C."/>
            <person name="Graf L."/>
            <person name="Yang J.H."/>
            <person name="Qiu H."/>
            <person name="Zel Zion U."/>
            <person name="Chan C.X."/>
            <person name="Stephens T.G."/>
            <person name="Weber A.P.M."/>
            <person name="Boo G.H."/>
            <person name="Boo S.M."/>
            <person name="Kim K.M."/>
            <person name="Shin Y."/>
            <person name="Jung M."/>
            <person name="Lee S.J."/>
            <person name="Yim H.S."/>
            <person name="Lee J.H."/>
            <person name="Bhattacharya D."/>
            <person name="Yoon H.S."/>
        </authorList>
    </citation>
    <scope>NUCLEOTIDE SEQUENCE [LARGE SCALE GENOMIC DNA]</scope>
    <source>
        <strain evidence="1 2">SKKU-2015</strain>
        <tissue evidence="1">Whole body</tissue>
    </source>
</reference>
<evidence type="ECO:0000313" key="2">
    <source>
        <dbReference type="Proteomes" id="UP000247409"/>
    </source>
</evidence>
<gene>
    <name evidence="1" type="ORF">BWQ96_03104</name>
</gene>
<dbReference type="AlphaFoldDB" id="A0A2V3IYD4"/>
<organism evidence="1 2">
    <name type="scientific">Gracilariopsis chorda</name>
    <dbReference type="NCBI Taxonomy" id="448386"/>
    <lineage>
        <taxon>Eukaryota</taxon>
        <taxon>Rhodophyta</taxon>
        <taxon>Florideophyceae</taxon>
        <taxon>Rhodymeniophycidae</taxon>
        <taxon>Gracilariales</taxon>
        <taxon>Gracilariaceae</taxon>
        <taxon>Gracilariopsis</taxon>
    </lineage>
</organism>
<dbReference type="EMBL" id="NBIV01000028">
    <property type="protein sequence ID" value="PXF47162.1"/>
    <property type="molecule type" value="Genomic_DNA"/>
</dbReference>